<evidence type="ECO:0000313" key="4">
    <source>
        <dbReference type="Proteomes" id="UP000655208"/>
    </source>
</evidence>
<keyword evidence="2" id="KW-0732">Signal</keyword>
<accession>A0A917SMC8</accession>
<keyword evidence="1" id="KW-0472">Membrane</keyword>
<reference evidence="3" key="1">
    <citation type="journal article" date="2014" name="Int. J. Syst. Evol. Microbiol.">
        <title>Complete genome sequence of Corynebacterium casei LMG S-19264T (=DSM 44701T), isolated from a smear-ripened cheese.</title>
        <authorList>
            <consortium name="US DOE Joint Genome Institute (JGI-PGF)"/>
            <person name="Walter F."/>
            <person name="Albersmeier A."/>
            <person name="Kalinowski J."/>
            <person name="Ruckert C."/>
        </authorList>
    </citation>
    <scope>NUCLEOTIDE SEQUENCE</scope>
    <source>
        <strain evidence="3">CGMCC 4.7308</strain>
    </source>
</reference>
<feature type="signal peptide" evidence="2">
    <location>
        <begin position="1"/>
        <end position="25"/>
    </location>
</feature>
<dbReference type="AlphaFoldDB" id="A0A917SMC8"/>
<evidence type="ECO:0000313" key="3">
    <source>
        <dbReference type="EMBL" id="GGL87487.1"/>
    </source>
</evidence>
<keyword evidence="1" id="KW-0812">Transmembrane</keyword>
<dbReference type="EMBL" id="BMNA01000001">
    <property type="protein sequence ID" value="GGL87487.1"/>
    <property type="molecule type" value="Genomic_DNA"/>
</dbReference>
<feature type="transmembrane region" description="Helical" evidence="1">
    <location>
        <begin position="63"/>
        <end position="84"/>
    </location>
</feature>
<sequence length="94" mass="9380">MIRRISAVVTLALATLLLSVGVASAQDYVPAPVGPSDNSAVVQDVSGTTAGQSLSYTGAGFNLGLAITIGVLVVLVGAALVVVGTRLSRRTSAR</sequence>
<organism evidence="3 4">
    <name type="scientific">Nakamurella endophytica</name>
    <dbReference type="NCBI Taxonomy" id="1748367"/>
    <lineage>
        <taxon>Bacteria</taxon>
        <taxon>Bacillati</taxon>
        <taxon>Actinomycetota</taxon>
        <taxon>Actinomycetes</taxon>
        <taxon>Nakamurellales</taxon>
        <taxon>Nakamurellaceae</taxon>
        <taxon>Nakamurella</taxon>
    </lineage>
</organism>
<name>A0A917SMC8_9ACTN</name>
<dbReference type="Proteomes" id="UP000655208">
    <property type="component" value="Unassembled WGS sequence"/>
</dbReference>
<reference evidence="3" key="2">
    <citation type="submission" date="2020-09" db="EMBL/GenBank/DDBJ databases">
        <authorList>
            <person name="Sun Q."/>
            <person name="Zhou Y."/>
        </authorList>
    </citation>
    <scope>NUCLEOTIDE SEQUENCE</scope>
    <source>
        <strain evidence="3">CGMCC 4.7308</strain>
    </source>
</reference>
<feature type="chain" id="PRO_5037908045" description="LPXTG cell wall anchor domain-containing protein" evidence="2">
    <location>
        <begin position="26"/>
        <end position="94"/>
    </location>
</feature>
<keyword evidence="1" id="KW-1133">Transmembrane helix</keyword>
<evidence type="ECO:0000256" key="1">
    <source>
        <dbReference type="SAM" id="Phobius"/>
    </source>
</evidence>
<evidence type="ECO:0000256" key="2">
    <source>
        <dbReference type="SAM" id="SignalP"/>
    </source>
</evidence>
<gene>
    <name evidence="3" type="ORF">GCM10011594_03860</name>
</gene>
<protein>
    <recommendedName>
        <fullName evidence="5">LPXTG cell wall anchor domain-containing protein</fullName>
    </recommendedName>
</protein>
<evidence type="ECO:0008006" key="5">
    <source>
        <dbReference type="Google" id="ProtNLM"/>
    </source>
</evidence>
<keyword evidence="4" id="KW-1185">Reference proteome</keyword>
<comment type="caution">
    <text evidence="3">The sequence shown here is derived from an EMBL/GenBank/DDBJ whole genome shotgun (WGS) entry which is preliminary data.</text>
</comment>
<dbReference type="RefSeq" id="WP_188939791.1">
    <property type="nucleotide sequence ID" value="NZ_BMNA01000001.1"/>
</dbReference>
<proteinExistence type="predicted"/>